<feature type="transmembrane region" description="Helical" evidence="11">
    <location>
        <begin position="12"/>
        <end position="37"/>
    </location>
</feature>
<keyword evidence="11" id="KW-1133">Transmembrane helix</keyword>
<dbReference type="GO" id="GO:0016036">
    <property type="term" value="P:cellular response to phosphate starvation"/>
    <property type="evidence" value="ECO:0007669"/>
    <property type="project" value="TreeGrafter"/>
</dbReference>
<dbReference type="InterPro" id="IPR003594">
    <property type="entry name" value="HATPase_dom"/>
</dbReference>
<keyword evidence="8" id="KW-0067">ATP-binding</keyword>
<dbReference type="EMBL" id="MECQ01000001">
    <property type="protein sequence ID" value="ODV56495.1"/>
    <property type="molecule type" value="Genomic_DNA"/>
</dbReference>
<dbReference type="GO" id="GO:0005524">
    <property type="term" value="F:ATP binding"/>
    <property type="evidence" value="ECO:0007669"/>
    <property type="project" value="UniProtKB-KW"/>
</dbReference>
<dbReference type="InterPro" id="IPR005467">
    <property type="entry name" value="His_kinase_dom"/>
</dbReference>
<dbReference type="CDD" id="cd00082">
    <property type="entry name" value="HisKA"/>
    <property type="match status" value="1"/>
</dbReference>
<keyword evidence="11" id="KW-0472">Membrane</keyword>
<dbReference type="InterPro" id="IPR036890">
    <property type="entry name" value="HATPase_C_sf"/>
</dbReference>
<keyword evidence="9" id="KW-0902">Two-component regulatory system</keyword>
<evidence type="ECO:0000313" key="13">
    <source>
        <dbReference type="EMBL" id="ODV56495.1"/>
    </source>
</evidence>
<evidence type="ECO:0000256" key="7">
    <source>
        <dbReference type="ARBA" id="ARBA00022777"/>
    </source>
</evidence>
<comment type="catalytic activity">
    <reaction evidence="1">
        <text>ATP + protein L-histidine = ADP + protein N-phospho-L-histidine.</text>
        <dbReference type="EC" id="2.7.13.3"/>
    </reaction>
</comment>
<keyword evidence="5" id="KW-0808">Transferase</keyword>
<dbReference type="EC" id="2.7.13.3" evidence="3"/>
<dbReference type="SUPFAM" id="SSF55874">
    <property type="entry name" value="ATPase domain of HSP90 chaperone/DNA topoisomerase II/histidine kinase"/>
    <property type="match status" value="1"/>
</dbReference>
<feature type="coiled-coil region" evidence="10">
    <location>
        <begin position="111"/>
        <end position="145"/>
    </location>
</feature>
<dbReference type="Proteomes" id="UP000094784">
    <property type="component" value="Unassembled WGS sequence"/>
</dbReference>
<protein>
    <recommendedName>
        <fullName evidence="3">histidine kinase</fullName>
        <ecNumber evidence="3">2.7.13.3</ecNumber>
    </recommendedName>
</protein>
<keyword evidence="10" id="KW-0175">Coiled coil</keyword>
<dbReference type="Gene3D" id="3.30.565.10">
    <property type="entry name" value="Histidine kinase-like ATPase, C-terminal domain"/>
    <property type="match status" value="1"/>
</dbReference>
<dbReference type="SMART" id="SM00388">
    <property type="entry name" value="HisKA"/>
    <property type="match status" value="1"/>
</dbReference>
<evidence type="ECO:0000256" key="6">
    <source>
        <dbReference type="ARBA" id="ARBA00022741"/>
    </source>
</evidence>
<name>A0A1E4R7Q2_9BACI</name>
<evidence type="ECO:0000256" key="4">
    <source>
        <dbReference type="ARBA" id="ARBA00022553"/>
    </source>
</evidence>
<organism evidence="13 14">
    <name type="scientific">Lysinibacillus fusiformis</name>
    <dbReference type="NCBI Taxonomy" id="28031"/>
    <lineage>
        <taxon>Bacteria</taxon>
        <taxon>Bacillati</taxon>
        <taxon>Bacillota</taxon>
        <taxon>Bacilli</taxon>
        <taxon>Bacillales</taxon>
        <taxon>Bacillaceae</taxon>
        <taxon>Lysinibacillus</taxon>
    </lineage>
</organism>
<keyword evidence="7 13" id="KW-0418">Kinase</keyword>
<dbReference type="InterPro" id="IPR050351">
    <property type="entry name" value="BphY/WalK/GraS-like"/>
</dbReference>
<dbReference type="Pfam" id="PF00512">
    <property type="entry name" value="HisKA"/>
    <property type="match status" value="1"/>
</dbReference>
<gene>
    <name evidence="13" type="ORF">BG258_11610</name>
</gene>
<evidence type="ECO:0000256" key="5">
    <source>
        <dbReference type="ARBA" id="ARBA00022679"/>
    </source>
</evidence>
<dbReference type="InterPro" id="IPR036097">
    <property type="entry name" value="HisK_dim/P_sf"/>
</dbReference>
<dbReference type="PANTHER" id="PTHR45453">
    <property type="entry name" value="PHOSPHATE REGULON SENSOR PROTEIN PHOR"/>
    <property type="match status" value="1"/>
</dbReference>
<comment type="subcellular location">
    <subcellularLocation>
        <location evidence="2">Cell membrane</location>
        <topology evidence="2">Multi-pass membrane protein</topology>
    </subcellularLocation>
</comment>
<keyword evidence="6" id="KW-0547">Nucleotide-binding</keyword>
<accession>A0A1E4R7Q2</accession>
<feature type="transmembrane region" description="Helical" evidence="11">
    <location>
        <begin position="49"/>
        <end position="69"/>
    </location>
</feature>
<dbReference type="SUPFAM" id="SSF47384">
    <property type="entry name" value="Homodimeric domain of signal transducing histidine kinase"/>
    <property type="match status" value="1"/>
</dbReference>
<evidence type="ECO:0000256" key="10">
    <source>
        <dbReference type="SAM" id="Coils"/>
    </source>
</evidence>
<dbReference type="FunFam" id="3.30.565.10:FF:000006">
    <property type="entry name" value="Sensor histidine kinase WalK"/>
    <property type="match status" value="1"/>
</dbReference>
<dbReference type="PROSITE" id="PS50109">
    <property type="entry name" value="HIS_KIN"/>
    <property type="match status" value="1"/>
</dbReference>
<evidence type="ECO:0000256" key="2">
    <source>
        <dbReference type="ARBA" id="ARBA00004651"/>
    </source>
</evidence>
<dbReference type="GO" id="GO:0005886">
    <property type="term" value="C:plasma membrane"/>
    <property type="evidence" value="ECO:0007669"/>
    <property type="project" value="UniProtKB-SubCell"/>
</dbReference>
<evidence type="ECO:0000256" key="9">
    <source>
        <dbReference type="ARBA" id="ARBA00023012"/>
    </source>
</evidence>
<dbReference type="InterPro" id="IPR003661">
    <property type="entry name" value="HisK_dim/P_dom"/>
</dbReference>
<evidence type="ECO:0000256" key="1">
    <source>
        <dbReference type="ARBA" id="ARBA00000085"/>
    </source>
</evidence>
<sequence length="366" mass="41780">MRINTRFTLHLALGIILWMLLSGICIVIGLECILPLIKKSVSEEYENMIVAWIFGCSTVVCITVFGWYFGGPLGFIMSWIHQLSQENYTQPAGLSKIYARKGKLRMRYMLYQEVLQHLQSLSEKLKAAETEREKVEQAKQEWIAGISHDLKTPLTYITGYSTLLLNDQYEWSKEEARSFIQEIADKGKHMEELIQDLSLVTQLNSIDGQLPLHKSNQDIVEFTKRVVATISNNPKGKDYKLHFKTDTPVINTEFDTKFMQRILQNILMNSIIHNPANTNIYTQIFDNNEHVDIHIVDNGIGMSPHMLENIFQQYYRGTTTDSSSEGTGLGMAIVHNLVQAHKGTISIQSEPSKGTTFMITLPKKIY</sequence>
<dbReference type="AlphaFoldDB" id="A0A1E4R7Q2"/>
<dbReference type="Gene3D" id="1.10.287.130">
    <property type="match status" value="1"/>
</dbReference>
<evidence type="ECO:0000313" key="14">
    <source>
        <dbReference type="Proteomes" id="UP000094784"/>
    </source>
</evidence>
<dbReference type="SMART" id="SM00387">
    <property type="entry name" value="HATPase_c"/>
    <property type="match status" value="1"/>
</dbReference>
<evidence type="ECO:0000256" key="8">
    <source>
        <dbReference type="ARBA" id="ARBA00022840"/>
    </source>
</evidence>
<feature type="domain" description="Histidine kinase" evidence="12">
    <location>
        <begin position="145"/>
        <end position="365"/>
    </location>
</feature>
<reference evidence="13 14" key="1">
    <citation type="submission" date="2016-09" db="EMBL/GenBank/DDBJ databases">
        <title>Draft genome sequence of the soil isolate, Lysinibacillus fusiformis M5, a potential hypoxanthine producer.</title>
        <authorList>
            <person name="Gallegos-Monterrosa R."/>
            <person name="Maroti G."/>
            <person name="Balint B."/>
            <person name="Kovacs A.T."/>
        </authorList>
    </citation>
    <scope>NUCLEOTIDE SEQUENCE [LARGE SCALE GENOMIC DNA]</scope>
    <source>
        <strain evidence="13 14">M5</strain>
    </source>
</reference>
<evidence type="ECO:0000259" key="12">
    <source>
        <dbReference type="PROSITE" id="PS50109"/>
    </source>
</evidence>
<dbReference type="GO" id="GO:0000155">
    <property type="term" value="F:phosphorelay sensor kinase activity"/>
    <property type="evidence" value="ECO:0007669"/>
    <property type="project" value="InterPro"/>
</dbReference>
<keyword evidence="11" id="KW-0812">Transmembrane</keyword>
<proteinExistence type="predicted"/>
<evidence type="ECO:0000256" key="11">
    <source>
        <dbReference type="SAM" id="Phobius"/>
    </source>
</evidence>
<evidence type="ECO:0000256" key="3">
    <source>
        <dbReference type="ARBA" id="ARBA00012438"/>
    </source>
</evidence>
<dbReference type="Pfam" id="PF02518">
    <property type="entry name" value="HATPase_c"/>
    <property type="match status" value="1"/>
</dbReference>
<dbReference type="GO" id="GO:0004721">
    <property type="term" value="F:phosphoprotein phosphatase activity"/>
    <property type="evidence" value="ECO:0007669"/>
    <property type="project" value="TreeGrafter"/>
</dbReference>
<dbReference type="PANTHER" id="PTHR45453:SF1">
    <property type="entry name" value="PHOSPHATE REGULON SENSOR PROTEIN PHOR"/>
    <property type="match status" value="1"/>
</dbReference>
<comment type="caution">
    <text evidence="13">The sequence shown here is derived from an EMBL/GenBank/DDBJ whole genome shotgun (WGS) entry which is preliminary data.</text>
</comment>
<dbReference type="RefSeq" id="WP_069481485.1">
    <property type="nucleotide sequence ID" value="NZ_KV766182.1"/>
</dbReference>
<dbReference type="PRINTS" id="PR00344">
    <property type="entry name" value="BCTRLSENSOR"/>
</dbReference>
<dbReference type="InterPro" id="IPR004358">
    <property type="entry name" value="Sig_transdc_His_kin-like_C"/>
</dbReference>
<keyword evidence="4" id="KW-0597">Phosphoprotein</keyword>